<reference evidence="2" key="1">
    <citation type="submission" date="2016-11" db="EMBL/GenBank/DDBJ databases">
        <authorList>
            <person name="Shukria A."/>
            <person name="Stevens D.C."/>
        </authorList>
    </citation>
    <scope>NUCLEOTIDE SEQUENCE [LARGE SCALE GENOMIC DNA]</scope>
    <source>
        <strain evidence="2">Cbfe23</strain>
    </source>
</reference>
<dbReference type="RefSeq" id="WP_071902485.1">
    <property type="nucleotide sequence ID" value="NZ_MPIN01000010.1"/>
</dbReference>
<evidence type="ECO:0000313" key="1">
    <source>
        <dbReference type="EMBL" id="OJH36603.1"/>
    </source>
</evidence>
<accession>A0A1L9B346</accession>
<dbReference type="AlphaFoldDB" id="A0A1L9B346"/>
<reference evidence="1 2" key="2">
    <citation type="submission" date="2016-12" db="EMBL/GenBank/DDBJ databases">
        <title>Draft Genome Sequence of Cystobacter ferrugineus Strain Cbfe23.</title>
        <authorList>
            <person name="Akbar S."/>
            <person name="Dowd S.E."/>
            <person name="Stevens D.C."/>
        </authorList>
    </citation>
    <scope>NUCLEOTIDE SEQUENCE [LARGE SCALE GENOMIC DNA]</scope>
    <source>
        <strain evidence="1 2">Cbfe23</strain>
    </source>
</reference>
<name>A0A1L9B346_9BACT</name>
<dbReference type="EMBL" id="MPIN01000010">
    <property type="protein sequence ID" value="OJH36603.1"/>
    <property type="molecule type" value="Genomic_DNA"/>
</dbReference>
<sequence length="73" mass="8100">MANHDIGHCKDCRYFNSKSMHPSGSEIAQCRQPELQDFDLLVAGDCGCNAFEARAESDISRGMPMEEPSPMVH</sequence>
<comment type="caution">
    <text evidence="1">The sequence shown here is derived from an EMBL/GenBank/DDBJ whole genome shotgun (WGS) entry which is preliminary data.</text>
</comment>
<evidence type="ECO:0000313" key="2">
    <source>
        <dbReference type="Proteomes" id="UP000182229"/>
    </source>
</evidence>
<dbReference type="STRING" id="83449.BON30_33145"/>
<dbReference type="Proteomes" id="UP000182229">
    <property type="component" value="Unassembled WGS sequence"/>
</dbReference>
<keyword evidence="2" id="KW-1185">Reference proteome</keyword>
<protein>
    <submittedName>
        <fullName evidence="1">Uncharacterized protein</fullName>
    </submittedName>
</protein>
<gene>
    <name evidence="1" type="ORF">BON30_33145</name>
</gene>
<proteinExistence type="predicted"/>
<dbReference type="OrthoDB" id="5383021at2"/>
<organism evidence="1 2">
    <name type="scientific">Cystobacter ferrugineus</name>
    <dbReference type="NCBI Taxonomy" id="83449"/>
    <lineage>
        <taxon>Bacteria</taxon>
        <taxon>Pseudomonadati</taxon>
        <taxon>Myxococcota</taxon>
        <taxon>Myxococcia</taxon>
        <taxon>Myxococcales</taxon>
        <taxon>Cystobacterineae</taxon>
        <taxon>Archangiaceae</taxon>
        <taxon>Cystobacter</taxon>
    </lineage>
</organism>